<reference evidence="6 7" key="1">
    <citation type="journal article" date="2019" name="Int. J. Syst. Evol. Microbiol.">
        <title>The Global Catalogue of Microorganisms (GCM) 10K type strain sequencing project: providing services to taxonomists for standard genome sequencing and annotation.</title>
        <authorList>
            <consortium name="The Broad Institute Genomics Platform"/>
            <consortium name="The Broad Institute Genome Sequencing Center for Infectious Disease"/>
            <person name="Wu L."/>
            <person name="Ma J."/>
        </authorList>
    </citation>
    <scope>NUCLEOTIDE SEQUENCE [LARGE SCALE GENOMIC DNA]</scope>
    <source>
        <strain evidence="6 7">JCM 8201</strain>
    </source>
</reference>
<gene>
    <name evidence="6" type="ORF">GCM10010439_11060</name>
</gene>
<organism evidence="6 7">
    <name type="scientific">Actinocorallia aurantiaca</name>
    <dbReference type="NCBI Taxonomy" id="46204"/>
    <lineage>
        <taxon>Bacteria</taxon>
        <taxon>Bacillati</taxon>
        <taxon>Actinomycetota</taxon>
        <taxon>Actinomycetes</taxon>
        <taxon>Streptosporangiales</taxon>
        <taxon>Thermomonosporaceae</taxon>
        <taxon>Actinocorallia</taxon>
    </lineage>
</organism>
<dbReference type="SUPFAM" id="SSF56112">
    <property type="entry name" value="Protein kinase-like (PK-like)"/>
    <property type="match status" value="1"/>
</dbReference>
<dbReference type="RefSeq" id="WP_344449043.1">
    <property type="nucleotide sequence ID" value="NZ_BAAATZ010000003.1"/>
</dbReference>
<dbReference type="PROSITE" id="PS00109">
    <property type="entry name" value="PROTEIN_KINASE_TYR"/>
    <property type="match status" value="1"/>
</dbReference>
<dbReference type="Pfam" id="PF00069">
    <property type="entry name" value="Pkinase"/>
    <property type="match status" value="1"/>
</dbReference>
<dbReference type="PROSITE" id="PS50011">
    <property type="entry name" value="PROTEIN_KINASE_DOM"/>
    <property type="match status" value="1"/>
</dbReference>
<dbReference type="PANTHER" id="PTHR43289">
    <property type="entry name" value="MITOGEN-ACTIVATED PROTEIN KINASE KINASE KINASE 20-RELATED"/>
    <property type="match status" value="1"/>
</dbReference>
<keyword evidence="7" id="KW-1185">Reference proteome</keyword>
<evidence type="ECO:0000313" key="6">
    <source>
        <dbReference type="EMBL" id="GAA2721243.1"/>
    </source>
</evidence>
<accession>A0ABN3TY69</accession>
<name>A0ABN3TY69_9ACTN</name>
<comment type="caution">
    <text evidence="6">The sequence shown here is derived from an EMBL/GenBank/DDBJ whole genome shotgun (WGS) entry which is preliminary data.</text>
</comment>
<evidence type="ECO:0000313" key="7">
    <source>
        <dbReference type="Proteomes" id="UP001501842"/>
    </source>
</evidence>
<dbReference type="SMART" id="SM00219">
    <property type="entry name" value="TyrKc"/>
    <property type="match status" value="1"/>
</dbReference>
<evidence type="ECO:0000256" key="1">
    <source>
        <dbReference type="ARBA" id="ARBA00022679"/>
    </source>
</evidence>
<proteinExistence type="predicted"/>
<feature type="domain" description="Protein kinase" evidence="5">
    <location>
        <begin position="15"/>
        <end position="263"/>
    </location>
</feature>
<dbReference type="InterPro" id="IPR008266">
    <property type="entry name" value="Tyr_kinase_AS"/>
</dbReference>
<keyword evidence="3" id="KW-0418">Kinase</keyword>
<evidence type="ECO:0000259" key="5">
    <source>
        <dbReference type="PROSITE" id="PS50011"/>
    </source>
</evidence>
<keyword evidence="1" id="KW-0808">Transferase</keyword>
<dbReference type="Proteomes" id="UP001501842">
    <property type="component" value="Unassembled WGS sequence"/>
</dbReference>
<dbReference type="CDD" id="cd14014">
    <property type="entry name" value="STKc_PknB_like"/>
    <property type="match status" value="1"/>
</dbReference>
<sequence length="495" mass="52725">MDDLLPADPEAIGPYRLLARLGRGPQGVVYLGERDAALAAVKLLHARFGGNHRLRARFAQELAAAQRVEDPGVARVLGAGLERGVPWVASEYVRGVSLRDVVEGAGPRVGPPLDRLAIGVAGALWSLHRAGVIHRDLRPGNVLLDSGGPRVTDFGYGPALDAGGVRGVQSGPSFRAPEQVSGAEVGSAVDVWGWACLVTYAATGRPPFGEGSISEVVGRVLHGEPDLDGLDGRLRYLVEDCLAKEPRNRPSAQQLLLELNGTTAPSARSWPSLPVMRVPVRKPAPQIEPIQPHLGLNGMPSMPLRPLLVAASMMIPLAVGGAVATWNDGRESVTTQQVAVASSAGPVKLNGPYRIKALRGGTSGERAYVEYELANTTRRPVTLATPGELLIRAKSLPEAVRARCQPVHGMCALRTDTVVVDRLKDSPAPGVGEDGDLTMPPKARYVLRVSTEETVGAELGQRDLGLYVLDPKFTRKALPLPFKRGSRQVVQEPEQ</sequence>
<keyword evidence="2" id="KW-0547">Nucleotide-binding</keyword>
<keyword evidence="4" id="KW-0067">ATP-binding</keyword>
<dbReference type="Gene3D" id="1.10.510.10">
    <property type="entry name" value="Transferase(Phosphotransferase) domain 1"/>
    <property type="match status" value="1"/>
</dbReference>
<evidence type="ECO:0000256" key="2">
    <source>
        <dbReference type="ARBA" id="ARBA00022741"/>
    </source>
</evidence>
<dbReference type="InterPro" id="IPR020635">
    <property type="entry name" value="Tyr_kinase_cat_dom"/>
</dbReference>
<evidence type="ECO:0000256" key="4">
    <source>
        <dbReference type="ARBA" id="ARBA00022840"/>
    </source>
</evidence>
<protein>
    <recommendedName>
        <fullName evidence="5">Protein kinase domain-containing protein</fullName>
    </recommendedName>
</protein>
<dbReference type="InterPro" id="IPR000719">
    <property type="entry name" value="Prot_kinase_dom"/>
</dbReference>
<evidence type="ECO:0000256" key="3">
    <source>
        <dbReference type="ARBA" id="ARBA00022777"/>
    </source>
</evidence>
<dbReference type="PANTHER" id="PTHR43289:SF34">
    <property type="entry name" value="SERINE_THREONINE-PROTEIN KINASE YBDM-RELATED"/>
    <property type="match status" value="1"/>
</dbReference>
<dbReference type="EMBL" id="BAAATZ010000003">
    <property type="protein sequence ID" value="GAA2721243.1"/>
    <property type="molecule type" value="Genomic_DNA"/>
</dbReference>
<dbReference type="InterPro" id="IPR011009">
    <property type="entry name" value="Kinase-like_dom_sf"/>
</dbReference>
<dbReference type="Gene3D" id="3.30.200.20">
    <property type="entry name" value="Phosphorylase Kinase, domain 1"/>
    <property type="match status" value="1"/>
</dbReference>